<keyword evidence="1" id="KW-0472">Membrane</keyword>
<organism evidence="3 4">
    <name type="scientific">Pseudonocardia thermophila</name>
    <dbReference type="NCBI Taxonomy" id="1848"/>
    <lineage>
        <taxon>Bacteria</taxon>
        <taxon>Bacillati</taxon>
        <taxon>Actinomycetota</taxon>
        <taxon>Actinomycetes</taxon>
        <taxon>Pseudonocardiales</taxon>
        <taxon>Pseudonocardiaceae</taxon>
        <taxon>Pseudonocardia</taxon>
    </lineage>
</organism>
<proteinExistence type="predicted"/>
<accession>A0A1M6VBR2</accession>
<feature type="signal peptide" evidence="2">
    <location>
        <begin position="1"/>
        <end position="26"/>
    </location>
</feature>
<keyword evidence="4" id="KW-1185">Reference proteome</keyword>
<dbReference type="EMBL" id="FRAP01000012">
    <property type="protein sequence ID" value="SHK78932.1"/>
    <property type="molecule type" value="Genomic_DNA"/>
</dbReference>
<evidence type="ECO:0000256" key="1">
    <source>
        <dbReference type="SAM" id="Phobius"/>
    </source>
</evidence>
<evidence type="ECO:0000313" key="3">
    <source>
        <dbReference type="EMBL" id="SHK78932.1"/>
    </source>
</evidence>
<name>A0A1M6VBR2_PSETH</name>
<sequence>MRNGSVVRGCALAALCAVLTAAGHVAGGGTVGDLTLLVVLLPLLAAGFTSAAGTCRSLAGTTAVLGAGQVVLHQTMVLLHPPHVGAAVSGRNMLVMHAAVTVVTALALRHADLAVSALLAALQRVFPRRLTPPPVVEVRRACGRPVPPSFRLHAAVLAASVLRRGPPVRC</sequence>
<feature type="transmembrane region" description="Helical" evidence="1">
    <location>
        <begin position="33"/>
        <end position="51"/>
    </location>
</feature>
<keyword evidence="1" id="KW-0812">Transmembrane</keyword>
<keyword evidence="2" id="KW-0732">Signal</keyword>
<dbReference type="RefSeq" id="WP_073457942.1">
    <property type="nucleotide sequence ID" value="NZ_CALGVN010000021.1"/>
</dbReference>
<gene>
    <name evidence="3" type="ORF">SAMN05443637_11234</name>
</gene>
<feature type="chain" id="PRO_5039024598" evidence="2">
    <location>
        <begin position="27"/>
        <end position="170"/>
    </location>
</feature>
<dbReference type="Proteomes" id="UP000184363">
    <property type="component" value="Unassembled WGS sequence"/>
</dbReference>
<dbReference type="STRING" id="1848.SAMN05443637_11234"/>
<dbReference type="OrthoDB" id="3579891at2"/>
<evidence type="ECO:0000313" key="4">
    <source>
        <dbReference type="Proteomes" id="UP000184363"/>
    </source>
</evidence>
<evidence type="ECO:0000256" key="2">
    <source>
        <dbReference type="SAM" id="SignalP"/>
    </source>
</evidence>
<keyword evidence="1" id="KW-1133">Transmembrane helix</keyword>
<reference evidence="3 4" key="1">
    <citation type="submission" date="2016-11" db="EMBL/GenBank/DDBJ databases">
        <authorList>
            <person name="Jaros S."/>
            <person name="Januszkiewicz K."/>
            <person name="Wedrychowicz H."/>
        </authorList>
    </citation>
    <scope>NUCLEOTIDE SEQUENCE [LARGE SCALE GENOMIC DNA]</scope>
    <source>
        <strain evidence="3 4">DSM 43832</strain>
    </source>
</reference>
<protein>
    <submittedName>
        <fullName evidence="3">Uncharacterized protein</fullName>
    </submittedName>
</protein>
<dbReference type="AlphaFoldDB" id="A0A1M6VBR2"/>